<evidence type="ECO:0000256" key="1">
    <source>
        <dbReference type="SAM" id="Phobius"/>
    </source>
</evidence>
<protein>
    <submittedName>
        <fullName evidence="2">Uncharacterized protein</fullName>
    </submittedName>
</protein>
<comment type="caution">
    <text evidence="2">The sequence shown here is derived from an EMBL/GenBank/DDBJ whole genome shotgun (WGS) entry which is preliminary data.</text>
</comment>
<dbReference type="Proteomes" id="UP000286100">
    <property type="component" value="Unassembled WGS sequence"/>
</dbReference>
<dbReference type="RefSeq" id="WP_119759488.1">
    <property type="nucleotide sequence ID" value="NZ_QYUM01000002.1"/>
</dbReference>
<evidence type="ECO:0000313" key="3">
    <source>
        <dbReference type="Proteomes" id="UP000286100"/>
    </source>
</evidence>
<organism evidence="2 3">
    <name type="scientific">Sphingomonas cavernae</name>
    <dbReference type="NCBI Taxonomy" id="2320861"/>
    <lineage>
        <taxon>Bacteria</taxon>
        <taxon>Pseudomonadati</taxon>
        <taxon>Pseudomonadota</taxon>
        <taxon>Alphaproteobacteria</taxon>
        <taxon>Sphingomonadales</taxon>
        <taxon>Sphingomonadaceae</taxon>
        <taxon>Sphingomonas</taxon>
    </lineage>
</organism>
<gene>
    <name evidence="2" type="ORF">D3876_02295</name>
</gene>
<keyword evidence="1" id="KW-0472">Membrane</keyword>
<proteinExistence type="predicted"/>
<sequence length="81" mass="8684">MPLAKQVGGVDREADIALMALSACLAILRLGPYQGPVAWIGLLSLAGITLVLLMSRWRHGAIALWIPATLGALLMLPRPWL</sequence>
<keyword evidence="1" id="KW-1133">Transmembrane helix</keyword>
<accession>A0A418WPQ7</accession>
<feature type="transmembrane region" description="Helical" evidence="1">
    <location>
        <begin position="62"/>
        <end position="80"/>
    </location>
</feature>
<keyword evidence="1" id="KW-0812">Transmembrane</keyword>
<dbReference type="OrthoDB" id="7452573at2"/>
<dbReference type="EMBL" id="QYUM01000002">
    <property type="protein sequence ID" value="RJF93210.1"/>
    <property type="molecule type" value="Genomic_DNA"/>
</dbReference>
<feature type="transmembrane region" description="Helical" evidence="1">
    <location>
        <begin position="37"/>
        <end position="55"/>
    </location>
</feature>
<keyword evidence="3" id="KW-1185">Reference proteome</keyword>
<dbReference type="AlphaFoldDB" id="A0A418WPQ7"/>
<reference evidence="2 3" key="1">
    <citation type="submission" date="2018-09" db="EMBL/GenBank/DDBJ databases">
        <authorList>
            <person name="Zhu H."/>
        </authorList>
    </citation>
    <scope>NUCLEOTIDE SEQUENCE [LARGE SCALE GENOMIC DNA]</scope>
    <source>
        <strain evidence="2 3">K2R01-6</strain>
    </source>
</reference>
<name>A0A418WPQ7_9SPHN</name>
<evidence type="ECO:0000313" key="2">
    <source>
        <dbReference type="EMBL" id="RJF93210.1"/>
    </source>
</evidence>